<feature type="compositionally biased region" description="Polar residues" evidence="1">
    <location>
        <begin position="1417"/>
        <end position="1427"/>
    </location>
</feature>
<feature type="domain" description="DUF11" evidence="3">
    <location>
        <begin position="354"/>
        <end position="472"/>
    </location>
</feature>
<dbReference type="InterPro" id="IPR013783">
    <property type="entry name" value="Ig-like_fold"/>
</dbReference>
<dbReference type="InterPro" id="IPR051172">
    <property type="entry name" value="Chlamydia_OmcB"/>
</dbReference>
<sequence length="1833" mass="183373">MLVATGLTVATEAVAPPPASAAQDPTSCQGAVALTNGGFESPAIPNATYRMLAESAVPGWGTNDSQKQIEIWSSGFQGVPAGAGRQFAELNANSASMLFQDVATTPGQTLAWSLKHRGRSGTDVMRVVIGAPNGTLVQNGPNLSDGTSAWGSHTGTYTVPAGQTTTRFGFEAVSSAGGNASVGNFLDDITFGTGPCLITTKSVTNLSRGGTTAEVGDVLRYTVTTRNDGGNPALQSVSSDRLDAGLDFVPGSIKIASGPGAGSLTDAAGDDRGEYGSGDRTVKVRLGDGGNASAGGSIGVGSSTSYTFDAKVKVSAVGGNVTNEANVAFRDAVVNQDRTSTSQQTVTPVNPAADLAITKVLDAGTLVSGRTASFTITAKNNGPQTATGVKVTDPVPDGLTNASATTSAGSCAIAAGVITCSLPDLAVGQTETIRVTGTVAPSRDPGAALSNTATISGSRTDPDLGNNTASASRTLATEADVSVQKTFAPADPVAGQNVTYTLTTHNAGPSEARDVVLTDPLDPQTVFVGSAPGKGTCENPSGTLLTCRMGTLAVGETVVTTVTVRIAAGATAVVQNSVSVTSSTSDPDPSNNADSTSFQPDVIADLALTKTASTAQVAAGGTVDFTLAAENLGTSDAVNAVLSDTVPAGFTVIGVDPSGGANCGFTPTTVTCTWGTFVAGGTANIVVHTAVAADAPAGTVTNTASIVSPAKDANPANNSDSADVEIVQSADLGVTKTAPSTGVPGSEFTYTLTVQNHGPSVARGATVSDTLPADFGSPRTDLAGCGIAAGTLSCALGDLAPGASVTVHVTGTWSTTATGTVRNTAETTSATPDPNADNNTSTADVDLRPSADVAVTKTVSDAQAPLGGTVEFTITVANRGPSAAQAVVVDDAIPAGLVITKATPSTGSWSDADARWTVGTLLPGKSATLQVTARTAMEGEATNTAVATSQTPDPDPTNNMDSATVTVTPSADLSIVKTVSHDPAPLNGQMTYTIVVKNAGPSAAADVRVSDPLPAALLSPRTSTPGCTITGSTLDCAAGALAVGATLTVTVTGTVDPATKDSRLSNTATVSSTTPDPVESNNRSTIAVPVAGAPRVELVKTAAAPRDANGSGRIDAGDTVAYTFTIRNTGDVSLTGAAITDPMLGGTVACPQFPASLAPGGEVACAPVTYTLTQQDLDRGTVHNEASVVAQSARGTADDDAEANVTIPAVDAISLRKAAGKVTDTNGSGHVDAGDRISYVFTVTNTGTTTLKQAKITDPMLGGAVACPALDGVELAPGQSVACAPVAYTLTQQDIDGGVVKNTAEVVAKSPTGTVDDTAAASADIERTAGIDLHKQVGLIRDTNADGRVSAGDTVDYSFRVDNIGNTTLQNVKIADPLLGEAAICTFAELPAGASANCGPFAYTLTQQDLENERRPNTATATGTSPIGQVGDSASAEVRFESVTSIALTKTPGPVDRGADDRVGAGDTVGYTFTIRNTGTTILRDIVLDDPKLGGTVVCDALDGLELAPQEEAVCGPVDYRLTQADVDSGSVHNTATVTGESRRARADASAEATVKLQGVDGISLLKSAAKTVDANRNGRTDAGDTIAYTFTVTNTGTTTLKGVIVKDPRLSGPVDCPTTTLAPGEAMVCDGPPAVITQAEIDAGKIRNTATVTGNGSRTDPPTATDTVVTPLGAQPAIALTKRGGDYADTNGNAKVDAGDTVQFRFTVTNTGATTLTKVAITDPKLGGTLDCGLGELAPGATAECGPIAYRLTVADVAAGKVVNVATASGTAGTATVTAAATATVELAGLATTGGPLLWAGWIVALLAVAAGVLLLFVRQRRKPAVALDGTE</sequence>
<feature type="domain" description="DUF11" evidence="3">
    <location>
        <begin position="480"/>
        <end position="597"/>
    </location>
</feature>
<name>A0ABN2LY48_9MICO</name>
<proteinExistence type="predicted"/>
<gene>
    <name evidence="5" type="ORF">GCM10009768_31690</name>
</gene>
<keyword evidence="6" id="KW-1185">Reference proteome</keyword>
<dbReference type="InterPro" id="IPR047589">
    <property type="entry name" value="DUF11_rpt"/>
</dbReference>
<evidence type="ECO:0000259" key="4">
    <source>
        <dbReference type="Pfam" id="PF24346"/>
    </source>
</evidence>
<feature type="region of interest" description="Disordered" evidence="1">
    <location>
        <begin position="942"/>
        <end position="963"/>
    </location>
</feature>
<feature type="compositionally biased region" description="Polar residues" evidence="1">
    <location>
        <begin position="449"/>
        <end position="466"/>
    </location>
</feature>
<feature type="domain" description="DUF7507" evidence="4">
    <location>
        <begin position="1213"/>
        <end position="1314"/>
    </location>
</feature>
<feature type="compositionally biased region" description="Polar residues" evidence="1">
    <location>
        <begin position="822"/>
        <end position="843"/>
    </location>
</feature>
<feature type="domain" description="DUF11" evidence="3">
    <location>
        <begin position="731"/>
        <end position="845"/>
    </location>
</feature>
<evidence type="ECO:0000259" key="3">
    <source>
        <dbReference type="Pfam" id="PF01345"/>
    </source>
</evidence>
<dbReference type="Pfam" id="PF24346">
    <property type="entry name" value="DUF7507"/>
    <property type="match status" value="6"/>
</dbReference>
<keyword evidence="2" id="KW-0812">Transmembrane</keyword>
<dbReference type="Gene3D" id="2.60.40.10">
    <property type="entry name" value="Immunoglobulins"/>
    <property type="match status" value="4"/>
</dbReference>
<keyword evidence="2" id="KW-1133">Transmembrane helix</keyword>
<feature type="region of interest" description="Disordered" evidence="1">
    <location>
        <begin position="439"/>
        <end position="466"/>
    </location>
</feature>
<feature type="domain" description="DUF7507" evidence="4">
    <location>
        <begin position="1093"/>
        <end position="1197"/>
    </location>
</feature>
<feature type="region of interest" description="Disordered" evidence="1">
    <location>
        <begin position="1062"/>
        <end position="1082"/>
    </location>
</feature>
<feature type="domain" description="DUF11" evidence="3">
    <location>
        <begin position="972"/>
        <end position="1088"/>
    </location>
</feature>
<evidence type="ECO:0008006" key="7">
    <source>
        <dbReference type="Google" id="ProtNLM"/>
    </source>
</evidence>
<feature type="domain" description="DUF11" evidence="3">
    <location>
        <begin position="605"/>
        <end position="724"/>
    </location>
</feature>
<dbReference type="Gene3D" id="2.60.120.260">
    <property type="entry name" value="Galactose-binding domain-like"/>
    <property type="match status" value="1"/>
</dbReference>
<feature type="compositionally biased region" description="Polar residues" evidence="1">
    <location>
        <begin position="1064"/>
        <end position="1082"/>
    </location>
</feature>
<dbReference type="Pfam" id="PF01345">
    <property type="entry name" value="DUF11"/>
    <property type="match status" value="6"/>
</dbReference>
<feature type="domain" description="DUF7507" evidence="4">
    <location>
        <begin position="1563"/>
        <end position="1664"/>
    </location>
</feature>
<feature type="domain" description="DUF11" evidence="3">
    <location>
        <begin position="852"/>
        <end position="965"/>
    </location>
</feature>
<feature type="domain" description="DUF7507" evidence="4">
    <location>
        <begin position="1339"/>
        <end position="1429"/>
    </location>
</feature>
<dbReference type="InterPro" id="IPR055354">
    <property type="entry name" value="DUF7507"/>
</dbReference>
<feature type="region of interest" description="Disordered" evidence="1">
    <location>
        <begin position="1412"/>
        <end position="1432"/>
    </location>
</feature>
<evidence type="ECO:0000256" key="1">
    <source>
        <dbReference type="SAM" id="MobiDB-lite"/>
    </source>
</evidence>
<feature type="domain" description="DUF7507" evidence="4">
    <location>
        <begin position="1445"/>
        <end position="1544"/>
    </location>
</feature>
<feature type="domain" description="DUF7507" evidence="4">
    <location>
        <begin position="1676"/>
        <end position="1777"/>
    </location>
</feature>
<dbReference type="Proteomes" id="UP001500851">
    <property type="component" value="Unassembled WGS sequence"/>
</dbReference>
<protein>
    <recommendedName>
        <fullName evidence="7">Repeat protein (TIGR01451 family)</fullName>
    </recommendedName>
</protein>
<organism evidence="5 6">
    <name type="scientific">Leucobacter iarius</name>
    <dbReference type="NCBI Taxonomy" id="333963"/>
    <lineage>
        <taxon>Bacteria</taxon>
        <taxon>Bacillati</taxon>
        <taxon>Actinomycetota</taxon>
        <taxon>Actinomycetes</taxon>
        <taxon>Micrococcales</taxon>
        <taxon>Microbacteriaceae</taxon>
        <taxon>Leucobacter</taxon>
    </lineage>
</organism>
<reference evidence="5 6" key="1">
    <citation type="journal article" date="2019" name="Int. J. Syst. Evol. Microbiol.">
        <title>The Global Catalogue of Microorganisms (GCM) 10K type strain sequencing project: providing services to taxonomists for standard genome sequencing and annotation.</title>
        <authorList>
            <consortium name="The Broad Institute Genomics Platform"/>
            <consortium name="The Broad Institute Genome Sequencing Center for Infectious Disease"/>
            <person name="Wu L."/>
            <person name="Ma J."/>
        </authorList>
    </citation>
    <scope>NUCLEOTIDE SEQUENCE [LARGE SCALE GENOMIC DNA]</scope>
    <source>
        <strain evidence="5 6">JCM 14736</strain>
    </source>
</reference>
<evidence type="ECO:0000256" key="2">
    <source>
        <dbReference type="SAM" id="Phobius"/>
    </source>
</evidence>
<dbReference type="InterPro" id="IPR001434">
    <property type="entry name" value="OmcB-like_DUF11"/>
</dbReference>
<dbReference type="Gene3D" id="2.60.40.1170">
    <property type="entry name" value="Mu homology domain, subdomain B"/>
    <property type="match status" value="1"/>
</dbReference>
<comment type="caution">
    <text evidence="5">The sequence shown here is derived from an EMBL/GenBank/DDBJ whole genome shotgun (WGS) entry which is preliminary data.</text>
</comment>
<dbReference type="PANTHER" id="PTHR34819:SF3">
    <property type="entry name" value="CELL SURFACE PROTEIN"/>
    <property type="match status" value="1"/>
</dbReference>
<feature type="region of interest" description="Disordered" evidence="1">
    <location>
        <begin position="578"/>
        <end position="597"/>
    </location>
</feature>
<dbReference type="Gene3D" id="2.60.40.740">
    <property type="match status" value="1"/>
</dbReference>
<keyword evidence="2" id="KW-0472">Membrane</keyword>
<feature type="transmembrane region" description="Helical" evidence="2">
    <location>
        <begin position="1798"/>
        <end position="1819"/>
    </location>
</feature>
<evidence type="ECO:0000313" key="5">
    <source>
        <dbReference type="EMBL" id="GAA1800358.1"/>
    </source>
</evidence>
<dbReference type="PANTHER" id="PTHR34819">
    <property type="entry name" value="LARGE CYSTEINE-RICH PERIPLASMIC PROTEIN OMCB"/>
    <property type="match status" value="1"/>
</dbReference>
<dbReference type="NCBIfam" id="TIGR01451">
    <property type="entry name" value="B_ant_repeat"/>
    <property type="match status" value="13"/>
</dbReference>
<evidence type="ECO:0000313" key="6">
    <source>
        <dbReference type="Proteomes" id="UP001500851"/>
    </source>
</evidence>
<accession>A0ABN2LY48</accession>
<dbReference type="EMBL" id="BAAAOB010000006">
    <property type="protein sequence ID" value="GAA1800358.1"/>
    <property type="molecule type" value="Genomic_DNA"/>
</dbReference>
<feature type="region of interest" description="Disordered" evidence="1">
    <location>
        <begin position="818"/>
        <end position="844"/>
    </location>
</feature>